<dbReference type="PANTHER" id="PTHR30408:SF12">
    <property type="entry name" value="TYPE I RESTRICTION ENZYME MJAVIII SPECIFICITY SUBUNIT"/>
    <property type="match status" value="1"/>
</dbReference>
<dbReference type="PANTHER" id="PTHR30408">
    <property type="entry name" value="TYPE-1 RESTRICTION ENZYME ECOKI SPECIFICITY PROTEIN"/>
    <property type="match status" value="1"/>
</dbReference>
<dbReference type="InterPro" id="IPR044946">
    <property type="entry name" value="Restrct_endonuc_typeI_TRD_sf"/>
</dbReference>
<keyword evidence="2" id="KW-0680">Restriction system</keyword>
<dbReference type="InterPro" id="IPR052021">
    <property type="entry name" value="Type-I_RS_S_subunit"/>
</dbReference>
<dbReference type="Gene3D" id="3.90.220.20">
    <property type="entry name" value="DNA methylase specificity domains"/>
    <property type="match status" value="2"/>
</dbReference>
<dbReference type="EC" id="3.1.21.-" evidence="5"/>
<evidence type="ECO:0000256" key="3">
    <source>
        <dbReference type="ARBA" id="ARBA00023125"/>
    </source>
</evidence>
<reference evidence="5 6" key="1">
    <citation type="submission" date="2024-05" db="EMBL/GenBank/DDBJ databases">
        <title>Achromobacter denitrificans. BP1, complete genome.</title>
        <authorList>
            <person name="Zhang B."/>
        </authorList>
    </citation>
    <scope>NUCLEOTIDE SEQUENCE [LARGE SCALE GENOMIC DNA]</scope>
    <source>
        <strain evidence="5 6">BP1</strain>
    </source>
</reference>
<evidence type="ECO:0000256" key="2">
    <source>
        <dbReference type="ARBA" id="ARBA00022747"/>
    </source>
</evidence>
<accession>A0ABZ3G361</accession>
<comment type="similarity">
    <text evidence="1">Belongs to the type-I restriction system S methylase family.</text>
</comment>
<dbReference type="SUPFAM" id="SSF116734">
    <property type="entry name" value="DNA methylase specificity domain"/>
    <property type="match status" value="2"/>
</dbReference>
<sequence length="432" mass="48768">MSLPRYGEYKESGVPWLGAIPSHWELHPTKRHFQRRKELNAGMACEYRLALTMNGVVPRSLGDLDGLQSSDYEGYQLFEPGDLAFKLIDLQNIKTSRVGLVQERGIMSPAYIRLQPRRTTVPRYAYWYFMALYWTQVFNSLGGGVRQTLGPEELLTVEYPVPTLFEQTAIAAFLDCETAKIDALITEQEKLIALLAEKRQATISHAVTRGLNPNAPMKDSGVAWLGEVPTHWDVGRLKRFSDVIDCKHYTVEFLDDGLPIASIRELRDNRIDLTDANRTSPREWEYLREGRVPVPGDLVFCRNASVGAVGYVSDTTPSFCMGQDVCLIRPRTKSRFMYYQLIASGTTRQIEALLVGATIRRANVAEIRNLVITWPLESEQICIAAFLDAETEKLDTLRLKAERAVQLLMERRSALIVAAVTGQIDVRNQGKP</sequence>
<organism evidence="5 6">
    <name type="scientific">Achromobacter denitrificans</name>
    <name type="common">Alcaligenes denitrificans</name>
    <dbReference type="NCBI Taxonomy" id="32002"/>
    <lineage>
        <taxon>Bacteria</taxon>
        <taxon>Pseudomonadati</taxon>
        <taxon>Pseudomonadota</taxon>
        <taxon>Betaproteobacteria</taxon>
        <taxon>Burkholderiales</taxon>
        <taxon>Alcaligenaceae</taxon>
        <taxon>Achromobacter</taxon>
    </lineage>
</organism>
<evidence type="ECO:0000256" key="1">
    <source>
        <dbReference type="ARBA" id="ARBA00010923"/>
    </source>
</evidence>
<evidence type="ECO:0000313" key="6">
    <source>
        <dbReference type="Proteomes" id="UP001446337"/>
    </source>
</evidence>
<dbReference type="GO" id="GO:0016787">
    <property type="term" value="F:hydrolase activity"/>
    <property type="evidence" value="ECO:0007669"/>
    <property type="project" value="UniProtKB-KW"/>
</dbReference>
<dbReference type="Pfam" id="PF01420">
    <property type="entry name" value="Methylase_S"/>
    <property type="match status" value="1"/>
</dbReference>
<keyword evidence="5" id="KW-0255">Endonuclease</keyword>
<dbReference type="EMBL" id="CP154792">
    <property type="protein sequence ID" value="XAN15010.1"/>
    <property type="molecule type" value="Genomic_DNA"/>
</dbReference>
<keyword evidence="6" id="KW-1185">Reference proteome</keyword>
<proteinExistence type="inferred from homology"/>
<evidence type="ECO:0000259" key="4">
    <source>
        <dbReference type="Pfam" id="PF01420"/>
    </source>
</evidence>
<dbReference type="Gene3D" id="1.10.287.1120">
    <property type="entry name" value="Bipartite methylase S protein"/>
    <property type="match status" value="1"/>
</dbReference>
<feature type="domain" description="Type I restriction modification DNA specificity" evidence="4">
    <location>
        <begin position="284"/>
        <end position="392"/>
    </location>
</feature>
<dbReference type="Proteomes" id="UP001446337">
    <property type="component" value="Chromosome"/>
</dbReference>
<name>A0ABZ3G361_ACHDE</name>
<keyword evidence="5" id="KW-0540">Nuclease</keyword>
<protein>
    <submittedName>
        <fullName evidence="5">Restriction endonuclease subunit S</fullName>
        <ecNumber evidence="5">3.1.21.-</ecNumber>
    </submittedName>
</protein>
<gene>
    <name evidence="5" type="ORF">AAIK43_27045</name>
</gene>
<keyword evidence="3" id="KW-0238">DNA-binding</keyword>
<dbReference type="InterPro" id="IPR000055">
    <property type="entry name" value="Restrct_endonuc_typeI_TRD"/>
</dbReference>
<dbReference type="RefSeq" id="WP_343498726.1">
    <property type="nucleotide sequence ID" value="NZ_CP154792.1"/>
</dbReference>
<keyword evidence="5" id="KW-0378">Hydrolase</keyword>
<evidence type="ECO:0000313" key="5">
    <source>
        <dbReference type="EMBL" id="XAN15010.1"/>
    </source>
</evidence>
<dbReference type="GO" id="GO:0004519">
    <property type="term" value="F:endonuclease activity"/>
    <property type="evidence" value="ECO:0007669"/>
    <property type="project" value="UniProtKB-KW"/>
</dbReference>